<evidence type="ECO:0000313" key="4">
    <source>
        <dbReference type="Proteomes" id="UP000736335"/>
    </source>
</evidence>
<name>A0A9P6H333_9AGAM</name>
<feature type="compositionally biased region" description="Low complexity" evidence="1">
    <location>
        <begin position="252"/>
        <end position="262"/>
    </location>
</feature>
<dbReference type="PROSITE" id="PS50086">
    <property type="entry name" value="TBC_RABGAP"/>
    <property type="match status" value="1"/>
</dbReference>
<dbReference type="Gene3D" id="1.10.8.270">
    <property type="entry name" value="putative rabgap domain of human tbc1 domain family member 14 like domains"/>
    <property type="match status" value="1"/>
</dbReference>
<evidence type="ECO:0000259" key="2">
    <source>
        <dbReference type="PROSITE" id="PS50086"/>
    </source>
</evidence>
<evidence type="ECO:0000313" key="3">
    <source>
        <dbReference type="EMBL" id="KAF9778150.1"/>
    </source>
</evidence>
<sequence length="762" mass="84793">MWNADDDNVDIHATASHLSGSHDFNLDDAFSEDDGALDVALEFNPAAIRAALARTLSEPIEGSDGAEGDGGSTDAGVPGLKYDRNESVRVEDPDASVSTLDINASPAHVPGRAPGEWSRSTSYSHGYRYRQDNRDTAGVESLANFSRISLGDSAGDLESVEISLEPSEENAEEGLGEEAAVAEEVDNGLFRAVHIDLSQGGKPRVEELTAELPELSVSHTLDRDEARTPSPRPLLPPSLPSGPNDDHNVYASPPSSTPTSNTFQNLQSQSQSVPDLSPQTTLHRSARDPHSRDETNRTPLDSARTPFSTGSVGLPSIATTSGSIPALSSTASPPDSSQFEPSKHGGHRHSRSVGPSTLDKVISRTRPTFLPPKPKTEDLKHMADWETMMKQSRAVGEFHSHLFFLSTRECFVILFSPKFLSSDFGFKEKQKRKVAEERRLAREKRAEEAAHIWEKQILPDWRVVHRNPELRKLWWQGVPTSMRGKMWESAVGNPLSLSKDSYRTCLARAKRSLNAETLALIDADILTTLPSLHLFHPELGVMYGDLKDMLSAWVVSRRDEGLGYVHGVAKIAAMFLLNMRAPEGFLAMRNLLERHCMRSFFGGPGAKDDVEAYYRIFDTLLADAMPKIYFNFKQHQLSPAHYLPDWLIPLFLDHLDINTCAHVWDVILLEGDSFLFRAALALLAVLEPRLFFPDRKELLELLRGENKAALEVAKRERIPTDGPRYAIYGVDEDVLWDKIESMDGWWKDTTWKRLVLRELPDV</sequence>
<feature type="compositionally biased region" description="Polar residues" evidence="1">
    <location>
        <begin position="263"/>
        <end position="283"/>
    </location>
</feature>
<dbReference type="Gene3D" id="1.10.10.750">
    <property type="entry name" value="Ypt/Rab-GAP domain of gyp1p, domain 1"/>
    <property type="match status" value="1"/>
</dbReference>
<dbReference type="PANTHER" id="PTHR47219">
    <property type="entry name" value="RAB GTPASE-ACTIVATING PROTEIN 1-LIKE"/>
    <property type="match status" value="1"/>
</dbReference>
<feature type="compositionally biased region" description="Polar residues" evidence="1">
    <location>
        <begin position="305"/>
        <end position="340"/>
    </location>
</feature>
<feature type="compositionally biased region" description="Basic and acidic residues" evidence="1">
    <location>
        <begin position="81"/>
        <end position="92"/>
    </location>
</feature>
<dbReference type="SUPFAM" id="SSF47923">
    <property type="entry name" value="Ypt/Rab-GAP domain of gyp1p"/>
    <property type="match status" value="2"/>
</dbReference>
<dbReference type="AlphaFoldDB" id="A0A9P6H333"/>
<dbReference type="InterPro" id="IPR000195">
    <property type="entry name" value="Rab-GAP-TBC_dom"/>
</dbReference>
<accession>A0A9P6H333</accession>
<proteinExistence type="predicted"/>
<organism evidence="3 4">
    <name type="scientific">Thelephora terrestris</name>
    <dbReference type="NCBI Taxonomy" id="56493"/>
    <lineage>
        <taxon>Eukaryota</taxon>
        <taxon>Fungi</taxon>
        <taxon>Dikarya</taxon>
        <taxon>Basidiomycota</taxon>
        <taxon>Agaricomycotina</taxon>
        <taxon>Agaricomycetes</taxon>
        <taxon>Thelephorales</taxon>
        <taxon>Thelephoraceae</taxon>
        <taxon>Thelephora</taxon>
    </lineage>
</organism>
<dbReference type="InterPro" id="IPR035969">
    <property type="entry name" value="Rab-GAP_TBC_sf"/>
</dbReference>
<protein>
    <submittedName>
        <fullName evidence="3">Rab-GTPase-TBC domain-containing protein</fullName>
    </submittedName>
</protein>
<dbReference type="GO" id="GO:0005096">
    <property type="term" value="F:GTPase activator activity"/>
    <property type="evidence" value="ECO:0007669"/>
    <property type="project" value="TreeGrafter"/>
</dbReference>
<dbReference type="InterPro" id="IPR050302">
    <property type="entry name" value="Rab_GAP_TBC_domain"/>
</dbReference>
<feature type="compositionally biased region" description="Pro residues" evidence="1">
    <location>
        <begin position="230"/>
        <end position="240"/>
    </location>
</feature>
<feature type="region of interest" description="Disordered" evidence="1">
    <location>
        <begin position="59"/>
        <end position="122"/>
    </location>
</feature>
<dbReference type="Proteomes" id="UP000736335">
    <property type="component" value="Unassembled WGS sequence"/>
</dbReference>
<keyword evidence="4" id="KW-1185">Reference proteome</keyword>
<feature type="region of interest" description="Disordered" evidence="1">
    <location>
        <begin position="213"/>
        <end position="358"/>
    </location>
</feature>
<feature type="domain" description="Rab-GAP TBC" evidence="2">
    <location>
        <begin position="477"/>
        <end position="671"/>
    </location>
</feature>
<comment type="caution">
    <text evidence="3">The sequence shown here is derived from an EMBL/GenBank/DDBJ whole genome shotgun (WGS) entry which is preliminary data.</text>
</comment>
<dbReference type="SMART" id="SM00164">
    <property type="entry name" value="TBC"/>
    <property type="match status" value="1"/>
</dbReference>
<dbReference type="Pfam" id="PF00566">
    <property type="entry name" value="RabGAP-TBC"/>
    <property type="match status" value="1"/>
</dbReference>
<evidence type="ECO:0000256" key="1">
    <source>
        <dbReference type="SAM" id="MobiDB-lite"/>
    </source>
</evidence>
<dbReference type="GO" id="GO:0031267">
    <property type="term" value="F:small GTPase binding"/>
    <property type="evidence" value="ECO:0007669"/>
    <property type="project" value="TreeGrafter"/>
</dbReference>
<dbReference type="Gene3D" id="1.10.472.80">
    <property type="entry name" value="Ypt/Rab-GAP domain of gyp1p, domain 3"/>
    <property type="match status" value="1"/>
</dbReference>
<gene>
    <name evidence="3" type="ORF">BJ322DRAFT_1114395</name>
</gene>
<reference evidence="3" key="1">
    <citation type="journal article" date="2020" name="Nat. Commun.">
        <title>Large-scale genome sequencing of mycorrhizal fungi provides insights into the early evolution of symbiotic traits.</title>
        <authorList>
            <person name="Miyauchi S."/>
            <person name="Kiss E."/>
            <person name="Kuo A."/>
            <person name="Drula E."/>
            <person name="Kohler A."/>
            <person name="Sanchez-Garcia M."/>
            <person name="Morin E."/>
            <person name="Andreopoulos B."/>
            <person name="Barry K.W."/>
            <person name="Bonito G."/>
            <person name="Buee M."/>
            <person name="Carver A."/>
            <person name="Chen C."/>
            <person name="Cichocki N."/>
            <person name="Clum A."/>
            <person name="Culley D."/>
            <person name="Crous P.W."/>
            <person name="Fauchery L."/>
            <person name="Girlanda M."/>
            <person name="Hayes R.D."/>
            <person name="Keri Z."/>
            <person name="LaButti K."/>
            <person name="Lipzen A."/>
            <person name="Lombard V."/>
            <person name="Magnuson J."/>
            <person name="Maillard F."/>
            <person name="Murat C."/>
            <person name="Nolan M."/>
            <person name="Ohm R.A."/>
            <person name="Pangilinan J."/>
            <person name="Pereira M.F."/>
            <person name="Perotto S."/>
            <person name="Peter M."/>
            <person name="Pfister S."/>
            <person name="Riley R."/>
            <person name="Sitrit Y."/>
            <person name="Stielow J.B."/>
            <person name="Szollosi G."/>
            <person name="Zifcakova L."/>
            <person name="Stursova M."/>
            <person name="Spatafora J.W."/>
            <person name="Tedersoo L."/>
            <person name="Vaario L.M."/>
            <person name="Yamada A."/>
            <person name="Yan M."/>
            <person name="Wang P."/>
            <person name="Xu J."/>
            <person name="Bruns T."/>
            <person name="Baldrian P."/>
            <person name="Vilgalys R."/>
            <person name="Dunand C."/>
            <person name="Henrissat B."/>
            <person name="Grigoriev I.V."/>
            <person name="Hibbett D."/>
            <person name="Nagy L.G."/>
            <person name="Martin F.M."/>
        </authorList>
    </citation>
    <scope>NUCLEOTIDE SEQUENCE</scope>
    <source>
        <strain evidence="3">UH-Tt-Lm1</strain>
    </source>
</reference>
<dbReference type="OrthoDB" id="289721at2759"/>
<dbReference type="EMBL" id="WIUZ02000024">
    <property type="protein sequence ID" value="KAF9778150.1"/>
    <property type="molecule type" value="Genomic_DNA"/>
</dbReference>
<reference evidence="3" key="2">
    <citation type="submission" date="2020-11" db="EMBL/GenBank/DDBJ databases">
        <authorList>
            <consortium name="DOE Joint Genome Institute"/>
            <person name="Kuo A."/>
            <person name="Miyauchi S."/>
            <person name="Kiss E."/>
            <person name="Drula E."/>
            <person name="Kohler A."/>
            <person name="Sanchez-Garcia M."/>
            <person name="Andreopoulos B."/>
            <person name="Barry K.W."/>
            <person name="Bonito G."/>
            <person name="Buee M."/>
            <person name="Carver A."/>
            <person name="Chen C."/>
            <person name="Cichocki N."/>
            <person name="Clum A."/>
            <person name="Culley D."/>
            <person name="Crous P.W."/>
            <person name="Fauchery L."/>
            <person name="Girlanda M."/>
            <person name="Hayes R."/>
            <person name="Keri Z."/>
            <person name="Labutti K."/>
            <person name="Lipzen A."/>
            <person name="Lombard V."/>
            <person name="Magnuson J."/>
            <person name="Maillard F."/>
            <person name="Morin E."/>
            <person name="Murat C."/>
            <person name="Nolan M."/>
            <person name="Ohm R."/>
            <person name="Pangilinan J."/>
            <person name="Pereira M."/>
            <person name="Perotto S."/>
            <person name="Peter M."/>
            <person name="Riley R."/>
            <person name="Sitrit Y."/>
            <person name="Stielow B."/>
            <person name="Szollosi G."/>
            <person name="Zifcakova L."/>
            <person name="Stursova M."/>
            <person name="Spatafora J.W."/>
            <person name="Tedersoo L."/>
            <person name="Vaario L.-M."/>
            <person name="Yamada A."/>
            <person name="Yan M."/>
            <person name="Wang P."/>
            <person name="Xu J."/>
            <person name="Bruns T."/>
            <person name="Baldrian P."/>
            <person name="Vilgalys R."/>
            <person name="Henrissat B."/>
            <person name="Grigoriev I.V."/>
            <person name="Hibbett D."/>
            <person name="Nagy L.G."/>
            <person name="Martin F.M."/>
        </authorList>
    </citation>
    <scope>NUCLEOTIDE SEQUENCE</scope>
    <source>
        <strain evidence="3">UH-Tt-Lm1</strain>
    </source>
</reference>
<dbReference type="PANTHER" id="PTHR47219:SF15">
    <property type="entry name" value="TBC1 DOMAIN FAMILY MEMBER 12 ISOFORM X1"/>
    <property type="match status" value="1"/>
</dbReference>
<feature type="compositionally biased region" description="Basic and acidic residues" evidence="1">
    <location>
        <begin position="285"/>
        <end position="296"/>
    </location>
</feature>